<dbReference type="InterPro" id="IPR039448">
    <property type="entry name" value="Beta_helix"/>
</dbReference>
<feature type="region of interest" description="Disordered" evidence="1">
    <location>
        <begin position="552"/>
        <end position="572"/>
    </location>
</feature>
<keyword evidence="4" id="KW-1185">Reference proteome</keyword>
<dbReference type="InterPro" id="IPR012334">
    <property type="entry name" value="Pectin_lyas_fold"/>
</dbReference>
<feature type="domain" description="Right handed beta helix" evidence="2">
    <location>
        <begin position="239"/>
        <end position="408"/>
    </location>
</feature>
<dbReference type="SMART" id="SM00710">
    <property type="entry name" value="PbH1"/>
    <property type="match status" value="6"/>
</dbReference>
<evidence type="ECO:0000256" key="1">
    <source>
        <dbReference type="SAM" id="MobiDB-lite"/>
    </source>
</evidence>
<protein>
    <submittedName>
        <fullName evidence="3">Right-handed parallel beta-helix repeat-containing protein</fullName>
    </submittedName>
</protein>
<dbReference type="SUPFAM" id="SSF51126">
    <property type="entry name" value="Pectin lyase-like"/>
    <property type="match status" value="1"/>
</dbReference>
<proteinExistence type="predicted"/>
<dbReference type="Gene3D" id="2.160.20.10">
    <property type="entry name" value="Single-stranded right-handed beta-helix, Pectin lyase-like"/>
    <property type="match status" value="1"/>
</dbReference>
<reference evidence="4" key="1">
    <citation type="submission" date="2023-07" db="EMBL/GenBank/DDBJ databases">
        <title>30 novel species of actinomycetes from the DSMZ collection.</title>
        <authorList>
            <person name="Nouioui I."/>
        </authorList>
    </citation>
    <scope>NUCLEOTIDE SEQUENCE [LARGE SCALE GENOMIC DNA]</scope>
    <source>
        <strain evidence="4">DSM 45834</strain>
    </source>
</reference>
<gene>
    <name evidence="3" type="ORF">RM445_00475</name>
</gene>
<evidence type="ECO:0000313" key="3">
    <source>
        <dbReference type="EMBL" id="MDT0347996.1"/>
    </source>
</evidence>
<comment type="caution">
    <text evidence="3">The sequence shown here is derived from an EMBL/GenBank/DDBJ whole genome shotgun (WGS) entry which is preliminary data.</text>
</comment>
<evidence type="ECO:0000313" key="4">
    <source>
        <dbReference type="Proteomes" id="UP001183202"/>
    </source>
</evidence>
<dbReference type="Pfam" id="PF13229">
    <property type="entry name" value="Beta_helix"/>
    <property type="match status" value="1"/>
</dbReference>
<name>A0ABU2N254_9PSEU</name>
<dbReference type="Proteomes" id="UP001183202">
    <property type="component" value="Unassembled WGS sequence"/>
</dbReference>
<feature type="compositionally biased region" description="Polar residues" evidence="1">
    <location>
        <begin position="552"/>
        <end position="566"/>
    </location>
</feature>
<dbReference type="RefSeq" id="WP_311553897.1">
    <property type="nucleotide sequence ID" value="NZ_JAVREJ010000001.1"/>
</dbReference>
<organism evidence="3 4">
    <name type="scientific">Pseudonocardia charpentierae</name>
    <dbReference type="NCBI Taxonomy" id="3075545"/>
    <lineage>
        <taxon>Bacteria</taxon>
        <taxon>Bacillati</taxon>
        <taxon>Actinomycetota</taxon>
        <taxon>Actinomycetes</taxon>
        <taxon>Pseudonocardiales</taxon>
        <taxon>Pseudonocardiaceae</taxon>
        <taxon>Pseudonocardia</taxon>
    </lineage>
</organism>
<feature type="region of interest" description="Disordered" evidence="1">
    <location>
        <begin position="17"/>
        <end position="37"/>
    </location>
</feature>
<dbReference type="InterPro" id="IPR006626">
    <property type="entry name" value="PbH1"/>
</dbReference>
<dbReference type="InterPro" id="IPR011050">
    <property type="entry name" value="Pectin_lyase_fold/virulence"/>
</dbReference>
<accession>A0ABU2N254</accession>
<dbReference type="EMBL" id="JAVREJ010000001">
    <property type="protein sequence ID" value="MDT0347996.1"/>
    <property type="molecule type" value="Genomic_DNA"/>
</dbReference>
<feature type="compositionally biased region" description="Polar residues" evidence="1">
    <location>
        <begin position="24"/>
        <end position="37"/>
    </location>
</feature>
<evidence type="ECO:0000259" key="2">
    <source>
        <dbReference type="Pfam" id="PF13229"/>
    </source>
</evidence>
<sequence>MSSFAFPGIAAAAQPAAPRPVTTAECSPVSSGGDQLCSKGSGTVRLVETPGAASFQRLELTLVRELRQAGKVVFRSDEQHQELDLTKANNFTRTAAALVAGDRTCTFDESTVLTGNTVRRQVSNLVCAPTPTGSPMSAAVPSAARSAAPAAAAAALTDYGDYSATNKAPNGLATPIRYGTTGKGTGCTVTTTANPQTAVNSASAGAVICVAAGSYPTTTLTVSKAVTVRASGVVTLKNIVITGSNAVVDGFNVVGGTLGNPNYAIKFSGTGHKITNNLVRGRGITYGIGCEQSAGCGTNVLIAGNTITGVHNFGVYLWGGDRITVEKNNVFDLFQSTDADADDVDAMRAWGTNHIVRNNYFHDINAKKSAGSPHSDCFQTYQAGSSPRLSSNILIENNYCVRVTGQCVILQNDLRNAAELKTYVIRGNVCETYGWQSIEITGVPDVTMDNNYVAGVQTTVLNFANGGGGNRKSTNYKVRNTVLVRGTAGTRYFDGAGTPNNTDNTANRTFVDPKIKTSYDGFISPATQSYGPVRDTDFNRFYRDSVLGAAPSVTNAGSPPNSTGLTTDVDGAPRVQGIPAARIDVGPFELG</sequence>